<dbReference type="GO" id="GO:0032259">
    <property type="term" value="P:methylation"/>
    <property type="evidence" value="ECO:0007669"/>
    <property type="project" value="UniProtKB-KW"/>
</dbReference>
<dbReference type="GO" id="GO:0008168">
    <property type="term" value="F:methyltransferase activity"/>
    <property type="evidence" value="ECO:0007669"/>
    <property type="project" value="UniProtKB-KW"/>
</dbReference>
<organism evidence="1 2">
    <name type="scientific">Vreelandella sulfidaeris</name>
    <dbReference type="NCBI Taxonomy" id="115553"/>
    <lineage>
        <taxon>Bacteria</taxon>
        <taxon>Pseudomonadati</taxon>
        <taxon>Pseudomonadota</taxon>
        <taxon>Gammaproteobacteria</taxon>
        <taxon>Oceanospirillales</taxon>
        <taxon>Halomonadaceae</taxon>
        <taxon>Vreelandella</taxon>
    </lineage>
</organism>
<protein>
    <submittedName>
        <fullName evidence="1">Methyltransferase</fullName>
    </submittedName>
</protein>
<name>A0A365TKS9_9GAMM</name>
<keyword evidence="1" id="KW-0808">Transferase</keyword>
<dbReference type="Proteomes" id="UP000252204">
    <property type="component" value="Unassembled WGS sequence"/>
</dbReference>
<evidence type="ECO:0000313" key="2">
    <source>
        <dbReference type="Proteomes" id="UP000252204"/>
    </source>
</evidence>
<dbReference type="InterPro" id="IPR029063">
    <property type="entry name" value="SAM-dependent_MTases_sf"/>
</dbReference>
<comment type="caution">
    <text evidence="1">The sequence shown here is derived from an EMBL/GenBank/DDBJ whole genome shotgun (WGS) entry which is preliminary data.</text>
</comment>
<dbReference type="AlphaFoldDB" id="A0A365TKS9"/>
<evidence type="ECO:0000313" key="1">
    <source>
        <dbReference type="EMBL" id="RBI66429.1"/>
    </source>
</evidence>
<keyword evidence="2" id="KW-1185">Reference proteome</keyword>
<gene>
    <name evidence="1" type="ORF">DQ400_13690</name>
</gene>
<dbReference type="EMBL" id="QNTU01000009">
    <property type="protein sequence ID" value="RBI66429.1"/>
    <property type="molecule type" value="Genomic_DNA"/>
</dbReference>
<dbReference type="Pfam" id="PF13489">
    <property type="entry name" value="Methyltransf_23"/>
    <property type="match status" value="1"/>
</dbReference>
<proteinExistence type="predicted"/>
<dbReference type="Gene3D" id="3.40.50.150">
    <property type="entry name" value="Vaccinia Virus protein VP39"/>
    <property type="match status" value="1"/>
</dbReference>
<dbReference type="OrthoDB" id="9791944at2"/>
<dbReference type="SUPFAM" id="SSF53335">
    <property type="entry name" value="S-adenosyl-L-methionine-dependent methyltransferases"/>
    <property type="match status" value="1"/>
</dbReference>
<sequence>MPPSLIQNDKPENTMMRRCPLCAESTTALYHRDRRRDYYQCATCKLVFVPFAQHLSAAAEKAEYDKHQNSPHDTGYRRFLGRLFTPLVAKLAPNARGLDFGSGPGPTLSVMFAEQGYPMAIYDPFYAPDASVLTQTFDFITATEVVEHLSQPGQVLTQLAAQLAPGGYLGLMTKRVTSPEAFARWHYISDPTHISFFSEETFRWWARKHSLVVEFPGPDTVILYKTLT</sequence>
<accession>A0A365TKS9</accession>
<keyword evidence="1" id="KW-0489">Methyltransferase</keyword>
<reference evidence="2" key="1">
    <citation type="submission" date="2018-06" db="EMBL/GenBank/DDBJ databases">
        <title>Whole genome sequencing of four bacterial strains from South Shetland trench revealing bio-synthetic gene clusters.</title>
        <authorList>
            <person name="Abdel-Mageed W.M."/>
            <person name="Lehri B."/>
            <person name="Jarmusch S."/>
            <person name="Miranda K."/>
            <person name="Goodfellow M."/>
            <person name="Jaspars M."/>
            <person name="Karlyshev A.V."/>
        </authorList>
    </citation>
    <scope>NUCLEOTIDE SEQUENCE [LARGE SCALE GENOMIC DNA]</scope>
    <source>
        <strain evidence="2">SST4</strain>
    </source>
</reference>